<organism evidence="1 2">
    <name type="scientific">Vararia minispora EC-137</name>
    <dbReference type="NCBI Taxonomy" id="1314806"/>
    <lineage>
        <taxon>Eukaryota</taxon>
        <taxon>Fungi</taxon>
        <taxon>Dikarya</taxon>
        <taxon>Basidiomycota</taxon>
        <taxon>Agaricomycotina</taxon>
        <taxon>Agaricomycetes</taxon>
        <taxon>Russulales</taxon>
        <taxon>Lachnocladiaceae</taxon>
        <taxon>Vararia</taxon>
    </lineage>
</organism>
<proteinExistence type="predicted"/>
<dbReference type="EMBL" id="MU273499">
    <property type="protein sequence ID" value="KAI0034518.1"/>
    <property type="molecule type" value="Genomic_DNA"/>
</dbReference>
<reference evidence="1" key="2">
    <citation type="journal article" date="2022" name="New Phytol.">
        <title>Evolutionary transition to the ectomycorrhizal habit in the genomes of a hyperdiverse lineage of mushroom-forming fungi.</title>
        <authorList>
            <person name="Looney B."/>
            <person name="Miyauchi S."/>
            <person name="Morin E."/>
            <person name="Drula E."/>
            <person name="Courty P.E."/>
            <person name="Kohler A."/>
            <person name="Kuo A."/>
            <person name="LaButti K."/>
            <person name="Pangilinan J."/>
            <person name="Lipzen A."/>
            <person name="Riley R."/>
            <person name="Andreopoulos W."/>
            <person name="He G."/>
            <person name="Johnson J."/>
            <person name="Nolan M."/>
            <person name="Tritt A."/>
            <person name="Barry K.W."/>
            <person name="Grigoriev I.V."/>
            <person name="Nagy L.G."/>
            <person name="Hibbett D."/>
            <person name="Henrissat B."/>
            <person name="Matheny P.B."/>
            <person name="Labbe J."/>
            <person name="Martin F.M."/>
        </authorList>
    </citation>
    <scope>NUCLEOTIDE SEQUENCE</scope>
    <source>
        <strain evidence="1">EC-137</strain>
    </source>
</reference>
<accession>A0ACB8QS66</accession>
<gene>
    <name evidence="1" type="ORF">K488DRAFT_83925</name>
</gene>
<sequence length="721" mass="75492">MASNAGGSTQSLTASRVEGLHALLSKLSPGDVKGGEPMSNEQLMRISDKLGDLLGDAPDGERRSERGELLNEEGLPIIDITEPVPALDEDSDAAQPSAPPLPLIPGHGPRALTPLSPEELAHDRAEIDSFFDLLEAEEAVEEVRNEEHDRQREREELERRKANAAKELERLRSAKAMQKKMGKALLRGLSEGPASQQPAPVLRMDPDGNKTTPEGATVKGKKVSFAQDIPGEEISTPRAANPASNSRPTDLGQPMKFKIVERNPTKPPPMPVVSVTSAADGDSDDESMVAPSDDGDEVLSTADSPPTSDHAADDSEGDLPEDPVEVDEIDFDDAMHQREIALAYYEKRATIGQEAARAMAAHSHEPVQHEWDQPDVPLDANLTQAGPRAASRFKASRVAQAYSTSVPRSTLSTSLGGSVLPGDVPTLRSAIRLGKLEDNGLVGGEEGESGSELEDDDDARAFMDAMRRGEITNAGAVANADALVAALTAAYGGSTPSESASGLSTAADTPVVSAPPSEAPLVTPEYAKPKASKFKLVRGLMPSVTPPVGVATPATDDARSSPKLPTSEAVFKRKTGTTVKSPSGFSVPAAAVPSATLSKPAASAPPPEIINSTYRQAQPHPTQMAVAGSLPPQPSSSVSSPTAQNLPLFPPPPPGAKMPSMIVDSPSFPRSSSSRPTRPPTVMSASVLERKASVSGTCSATEHGAGSGPQKKVSRFMAGRS</sequence>
<name>A0ACB8QS66_9AGAM</name>
<reference evidence="1" key="1">
    <citation type="submission" date="2021-02" db="EMBL/GenBank/DDBJ databases">
        <authorList>
            <consortium name="DOE Joint Genome Institute"/>
            <person name="Ahrendt S."/>
            <person name="Looney B.P."/>
            <person name="Miyauchi S."/>
            <person name="Morin E."/>
            <person name="Drula E."/>
            <person name="Courty P.E."/>
            <person name="Chicoki N."/>
            <person name="Fauchery L."/>
            <person name="Kohler A."/>
            <person name="Kuo A."/>
            <person name="Labutti K."/>
            <person name="Pangilinan J."/>
            <person name="Lipzen A."/>
            <person name="Riley R."/>
            <person name="Andreopoulos W."/>
            <person name="He G."/>
            <person name="Johnson J."/>
            <person name="Barry K.W."/>
            <person name="Grigoriev I.V."/>
            <person name="Nagy L."/>
            <person name="Hibbett D."/>
            <person name="Henrissat B."/>
            <person name="Matheny P.B."/>
            <person name="Labbe J."/>
            <person name="Martin F."/>
        </authorList>
    </citation>
    <scope>NUCLEOTIDE SEQUENCE</scope>
    <source>
        <strain evidence="1">EC-137</strain>
    </source>
</reference>
<comment type="caution">
    <text evidence="1">The sequence shown here is derived from an EMBL/GenBank/DDBJ whole genome shotgun (WGS) entry which is preliminary data.</text>
</comment>
<evidence type="ECO:0000313" key="2">
    <source>
        <dbReference type="Proteomes" id="UP000814128"/>
    </source>
</evidence>
<evidence type="ECO:0000313" key="1">
    <source>
        <dbReference type="EMBL" id="KAI0034518.1"/>
    </source>
</evidence>
<dbReference type="Proteomes" id="UP000814128">
    <property type="component" value="Unassembled WGS sequence"/>
</dbReference>
<keyword evidence="2" id="KW-1185">Reference proteome</keyword>
<protein>
    <submittedName>
        <fullName evidence="1">Uncharacterized protein</fullName>
    </submittedName>
</protein>